<accession>A0A2K2UBS5</accession>
<organism evidence="1 2">
    <name type="scientific">Enteroscipio rubneri</name>
    <dbReference type="NCBI Taxonomy" id="2070686"/>
    <lineage>
        <taxon>Bacteria</taxon>
        <taxon>Bacillati</taxon>
        <taxon>Actinomycetota</taxon>
        <taxon>Coriobacteriia</taxon>
        <taxon>Eggerthellales</taxon>
        <taxon>Eggerthellaceae</taxon>
        <taxon>Enteroscipio</taxon>
    </lineage>
</organism>
<evidence type="ECO:0000313" key="1">
    <source>
        <dbReference type="EMBL" id="PNV67777.1"/>
    </source>
</evidence>
<protein>
    <submittedName>
        <fullName evidence="1">Uncharacterized protein</fullName>
    </submittedName>
</protein>
<reference evidence="2" key="1">
    <citation type="submission" date="2018-01" db="EMBL/GenBank/DDBJ databases">
        <title>Rubneribacter badeniensis gen. nov., sp. nov., and Colonibacter rubneri, gen. nov., sp. nov., WGS of new members of the Eggerthellaceae.</title>
        <authorList>
            <person name="Danylec N."/>
            <person name="Stoll D.A."/>
            <person name="Doetsch A."/>
            <person name="Kulling S.E."/>
            <person name="Huch M."/>
        </authorList>
    </citation>
    <scope>NUCLEOTIDE SEQUENCE [LARGE SCALE GENOMIC DNA]</scope>
    <source>
        <strain evidence="2">ResAG-96</strain>
    </source>
</reference>
<evidence type="ECO:0000313" key="2">
    <source>
        <dbReference type="Proteomes" id="UP000236197"/>
    </source>
</evidence>
<dbReference type="AlphaFoldDB" id="A0A2K2UBS5"/>
<proteinExistence type="predicted"/>
<name>A0A2K2UBS5_9ACTN</name>
<sequence length="233" mass="26541">MGSILREKGRTVAKISMLIYDLTGKTEEEIRMREQYSFLQKMASAKSETFENRLKLMLSNKESVGELEIVGDKAFEYRNGQHVNISRTCDDAIMRAIDEYFKGGKEVKAAFQKLVKQGLSGLIRDMSIGETEEKLVLVYPENYSIVRVDVMAYKYTFSSKGVLAKDVENLFVYTMSKSIVDHRKVGIDFLMHAVVDMMRGGFDEEPSLDEVMPLIKGLQMCWKLLDAGPVSFR</sequence>
<keyword evidence="2" id="KW-1185">Reference proteome</keyword>
<comment type="caution">
    <text evidence="1">The sequence shown here is derived from an EMBL/GenBank/DDBJ whole genome shotgun (WGS) entry which is preliminary data.</text>
</comment>
<gene>
    <name evidence="1" type="ORF">C2L71_05730</name>
</gene>
<dbReference type="Proteomes" id="UP000236197">
    <property type="component" value="Unassembled WGS sequence"/>
</dbReference>
<dbReference type="EMBL" id="PPEK01000005">
    <property type="protein sequence ID" value="PNV67777.1"/>
    <property type="molecule type" value="Genomic_DNA"/>
</dbReference>